<evidence type="ECO:0000259" key="3">
    <source>
        <dbReference type="PROSITE" id="PS51468"/>
    </source>
</evidence>
<dbReference type="SMART" id="SM00609">
    <property type="entry name" value="VIT"/>
    <property type="match status" value="2"/>
</dbReference>
<feature type="domain" description="VIT" evidence="3">
    <location>
        <begin position="14"/>
        <end position="143"/>
    </location>
</feature>
<evidence type="ECO:0000256" key="1">
    <source>
        <dbReference type="SAM" id="SignalP"/>
    </source>
</evidence>
<dbReference type="AlphaFoldDB" id="A0A7E6EUV4"/>
<evidence type="ECO:0000313" key="4">
    <source>
        <dbReference type="Proteomes" id="UP000515154"/>
    </source>
</evidence>
<dbReference type="SMART" id="SM00327">
    <property type="entry name" value="VWA"/>
    <property type="match status" value="1"/>
</dbReference>
<dbReference type="InterPro" id="IPR013694">
    <property type="entry name" value="VIT"/>
</dbReference>
<keyword evidence="4" id="KW-1185">Reference proteome</keyword>
<dbReference type="Pfam" id="PF00092">
    <property type="entry name" value="VWA"/>
    <property type="match status" value="1"/>
</dbReference>
<keyword evidence="1" id="KW-0732">Signal</keyword>
<dbReference type="PROSITE" id="PS50234">
    <property type="entry name" value="VWFA"/>
    <property type="match status" value="1"/>
</dbReference>
<gene>
    <name evidence="5" type="primary">LOC115211864</name>
</gene>
<reference evidence="5" key="1">
    <citation type="submission" date="2025-08" db="UniProtKB">
        <authorList>
            <consortium name="RefSeq"/>
        </authorList>
    </citation>
    <scope>IDENTIFICATION</scope>
</reference>
<dbReference type="InterPro" id="IPR036465">
    <property type="entry name" value="vWFA_dom_sf"/>
</dbReference>
<evidence type="ECO:0000313" key="5">
    <source>
        <dbReference type="RefSeq" id="XP_036358745.1"/>
    </source>
</evidence>
<accession>A0A7E6EUV4</accession>
<feature type="domain" description="VIT" evidence="3">
    <location>
        <begin position="242"/>
        <end position="371"/>
    </location>
</feature>
<organism evidence="4 5">
    <name type="scientific">Octopus sinensis</name>
    <name type="common">East Asian common octopus</name>
    <dbReference type="NCBI Taxonomy" id="2607531"/>
    <lineage>
        <taxon>Eukaryota</taxon>
        <taxon>Metazoa</taxon>
        <taxon>Spiralia</taxon>
        <taxon>Lophotrochozoa</taxon>
        <taxon>Mollusca</taxon>
        <taxon>Cephalopoda</taxon>
        <taxon>Coleoidea</taxon>
        <taxon>Octopodiformes</taxon>
        <taxon>Octopoda</taxon>
        <taxon>Incirrata</taxon>
        <taxon>Octopodidae</taxon>
        <taxon>Octopus</taxon>
    </lineage>
</organism>
<dbReference type="PROSITE" id="PS51468">
    <property type="entry name" value="VIT"/>
    <property type="match status" value="2"/>
</dbReference>
<proteinExistence type="predicted"/>
<dbReference type="InterPro" id="IPR002035">
    <property type="entry name" value="VWF_A"/>
</dbReference>
<sequence>MAPRLLFVMLGAVFYLGMTANGEPRQKASLKSVHIISDIKYRFATTLVSMKYYNPYNSSVSADLNVLMPRNSFISNFSMEIDGHVTVGEVKEKSVAKAIYENSVEKGQSAGTVEVKHRFTNVFDISVNVEPQKYIVYNLTYQELLTRENDKYRHVIHLSNGGIIDDFLVEIFIREPQDIIDVLVPEITDDKLTDIAVDKELDSALIKNISSREIYIKYNPSRKQQEEISEKDGAARFLRVEYDVDRQYISNSLYKATLKSIHVISDIKYRFATTLVSMKYYNPHNSSVTADLNLLMPRNSFISNFSMETDGHVTVGEVKEKSLAKDIYEYTRETGQSSASVEVGHRFTNVFDISVNVEPQKYIVYNLTYQELLTRQNNKYRHAVHVTNGEIIDDFLVEVFITEPQDIIHVSVPKITDNKLTDIAVDKELDSALITNISSREVYIKYNPSRKQQEEIKKDGVAGLLRVEYDVDRQNNSNLIYAVDGFFVHFFTPDSLPSLSKHIVFMLDVSASMSGRKIEQMSEAMENILDQLDPELDKFLIGKFSSGVSWMKDEFLIANNLNKNLGKHYIKNLQATGSTNINAALLQSVEKHKATSTPTKKSIIVFLTNGYPTEGVTKLKEIKKNFREVNEEISLFTLCFGRKSINNFFRELATENGGFNRRIYADSDSKLQIENFYKEISNILLKDITFVYLDGVVNTSSTSFSNYFKGSESVVSGVLPQNNHSTINVNLTMTNHLGPTMENLELELYRDDFTSDDGFSQNYSLTSIQSFSEITEKTYAYLTLRQLLIEDKTNEVRYDILNLALKYNFVTPLTSMVVTKYNVNEELFEKEYLPSRFENQAIVIHVKDQEPEFYPEAEIGRDSVQDIGHGSDIVVVPEAEIAAIQFVPEAKFVPEAEFYILPEAEIAARHFVPEAEFYILPEAEIGVQPTSLTHTSHQTVSTTAREFPLFIFHSPGILIKPLNCLTDLCFTDSIQCRNQTEIFLLADEEAGVNVYGHVKKTSDTNCLETLNRIDFSTPDFVASIQAHPQGQTDIPRPSEYQFSPRFSITVSQYQSANAETFLSVHFNILGKFVRAGGILSDYVTEFQCIEKPPNLMVLSNKAGLYNEVIYLTPTGSLSYCFTRFDTDRMCNDNLPI</sequence>
<protein>
    <submittedName>
        <fullName evidence="5">Inter-alpha-trypsin inhibitor heavy chain H4-like</fullName>
    </submittedName>
</protein>
<dbReference type="Pfam" id="PF08487">
    <property type="entry name" value="VIT"/>
    <property type="match status" value="2"/>
</dbReference>
<dbReference type="KEGG" id="osn:115211864"/>
<dbReference type="Proteomes" id="UP000515154">
    <property type="component" value="Linkage group LG5"/>
</dbReference>
<dbReference type="Gene3D" id="3.40.50.410">
    <property type="entry name" value="von Willebrand factor, type A domain"/>
    <property type="match status" value="1"/>
</dbReference>
<evidence type="ECO:0000259" key="2">
    <source>
        <dbReference type="PROSITE" id="PS50234"/>
    </source>
</evidence>
<dbReference type="SUPFAM" id="SSF53300">
    <property type="entry name" value="vWA-like"/>
    <property type="match status" value="1"/>
</dbReference>
<dbReference type="RefSeq" id="XP_036358745.1">
    <property type="nucleotide sequence ID" value="XM_036502852.1"/>
</dbReference>
<dbReference type="PANTHER" id="PTHR10338">
    <property type="entry name" value="INTER-ALPHA-TRYPSIN INHIBITOR HEAVY CHAIN FAMILY MEMBER"/>
    <property type="match status" value="1"/>
</dbReference>
<dbReference type="InterPro" id="IPR050934">
    <property type="entry name" value="ITIH"/>
</dbReference>
<name>A0A7E6EUV4_9MOLL</name>
<feature type="domain" description="VWFA" evidence="2">
    <location>
        <begin position="502"/>
        <end position="680"/>
    </location>
</feature>
<feature type="chain" id="PRO_5028951740" evidence="1">
    <location>
        <begin position="23"/>
        <end position="1136"/>
    </location>
</feature>
<dbReference type="PANTHER" id="PTHR10338:SF108">
    <property type="entry name" value="INTER-ALPHA-TRYPSIN INHIBITOR HEAVY CHAIN H4-LIKE PROTEIN"/>
    <property type="match status" value="1"/>
</dbReference>
<feature type="signal peptide" evidence="1">
    <location>
        <begin position="1"/>
        <end position="22"/>
    </location>
</feature>